<accession>V6JJG3</accession>
<protein>
    <submittedName>
        <fullName evidence="2">Uncharacterized protein</fullName>
    </submittedName>
</protein>
<dbReference type="EMBL" id="AWQX01000360">
    <property type="protein sequence ID" value="EST20047.1"/>
    <property type="molecule type" value="Genomic_DNA"/>
</dbReference>
<gene>
    <name evidence="2" type="ORF">M878_40260</name>
</gene>
<name>V6JJG3_STRRC</name>
<comment type="caution">
    <text evidence="2">The sequence shown here is derived from an EMBL/GenBank/DDBJ whole genome shotgun (WGS) entry which is preliminary data.</text>
</comment>
<organism evidence="2 3">
    <name type="scientific">Streptomyces roseochromogenus subsp. oscitans DS 12.976</name>
    <dbReference type="NCBI Taxonomy" id="1352936"/>
    <lineage>
        <taxon>Bacteria</taxon>
        <taxon>Bacillati</taxon>
        <taxon>Actinomycetota</taxon>
        <taxon>Actinomycetes</taxon>
        <taxon>Kitasatosporales</taxon>
        <taxon>Streptomycetaceae</taxon>
        <taxon>Streptomyces</taxon>
    </lineage>
</organism>
<evidence type="ECO:0000313" key="3">
    <source>
        <dbReference type="Proteomes" id="UP000017984"/>
    </source>
</evidence>
<dbReference type="Proteomes" id="UP000017984">
    <property type="component" value="Chromosome"/>
</dbReference>
<keyword evidence="3" id="KW-1185">Reference proteome</keyword>
<evidence type="ECO:0000256" key="1">
    <source>
        <dbReference type="SAM" id="MobiDB-lite"/>
    </source>
</evidence>
<evidence type="ECO:0000313" key="2">
    <source>
        <dbReference type="EMBL" id="EST20047.1"/>
    </source>
</evidence>
<dbReference type="PATRIC" id="fig|1352936.5.peg.8336"/>
<sequence>MVRGAGQRSERGPRGAAARGADLDSEPADLRGLRRILWFFAQGDERAVGAGLKIQDAMLGGGDEPGSRAPGAGLYGVGGYHSFSRRVDLIGTL</sequence>
<dbReference type="AlphaFoldDB" id="V6JJG3"/>
<dbReference type="HOGENOM" id="CLU_2398422_0_0_11"/>
<proteinExistence type="predicted"/>
<feature type="region of interest" description="Disordered" evidence="1">
    <location>
        <begin position="1"/>
        <end position="24"/>
    </location>
</feature>
<reference evidence="2 3" key="1">
    <citation type="journal article" date="2014" name="Genome Announc.">
        <title>Draft Genome Sequence of Streptomyces roseochromogenes subsp. oscitans DS 12.976, Producer of the Aminocoumarin Antibiotic Clorobiocin.</title>
        <authorList>
            <person name="Ruckert C."/>
            <person name="Kalinowski J."/>
            <person name="Heide L."/>
            <person name="Apel A.K."/>
        </authorList>
    </citation>
    <scope>NUCLEOTIDE SEQUENCE [LARGE SCALE GENOMIC DNA]</scope>
    <source>
        <strain evidence="2 3">DS 12.976</strain>
    </source>
</reference>